<accession>A0ABQ9YDC6</accession>
<proteinExistence type="predicted"/>
<dbReference type="Proteomes" id="UP001281761">
    <property type="component" value="Unassembled WGS sequence"/>
</dbReference>
<dbReference type="EMBL" id="JARBJD010000015">
    <property type="protein sequence ID" value="KAK2961656.1"/>
    <property type="molecule type" value="Genomic_DNA"/>
</dbReference>
<comment type="caution">
    <text evidence="1">The sequence shown here is derived from an EMBL/GenBank/DDBJ whole genome shotgun (WGS) entry which is preliminary data.</text>
</comment>
<organism evidence="1 2">
    <name type="scientific">Blattamonas nauphoetae</name>
    <dbReference type="NCBI Taxonomy" id="2049346"/>
    <lineage>
        <taxon>Eukaryota</taxon>
        <taxon>Metamonada</taxon>
        <taxon>Preaxostyla</taxon>
        <taxon>Oxymonadida</taxon>
        <taxon>Blattamonas</taxon>
    </lineage>
</organism>
<reference evidence="1 2" key="1">
    <citation type="journal article" date="2022" name="bioRxiv">
        <title>Genomics of Preaxostyla Flagellates Illuminates Evolutionary Transitions and the Path Towards Mitochondrial Loss.</title>
        <authorList>
            <person name="Novak L.V.F."/>
            <person name="Treitli S.C."/>
            <person name="Pyrih J."/>
            <person name="Halakuc P."/>
            <person name="Pipaliya S.V."/>
            <person name="Vacek V."/>
            <person name="Brzon O."/>
            <person name="Soukal P."/>
            <person name="Eme L."/>
            <person name="Dacks J.B."/>
            <person name="Karnkowska A."/>
            <person name="Elias M."/>
            <person name="Hampl V."/>
        </authorList>
    </citation>
    <scope>NUCLEOTIDE SEQUENCE [LARGE SCALE GENOMIC DNA]</scope>
    <source>
        <strain evidence="1">NAU3</strain>
        <tissue evidence="1">Gut</tissue>
    </source>
</reference>
<protein>
    <submittedName>
        <fullName evidence="1">Uncharacterized protein</fullName>
    </submittedName>
</protein>
<name>A0ABQ9YDC6_9EUKA</name>
<evidence type="ECO:0000313" key="1">
    <source>
        <dbReference type="EMBL" id="KAK2961656.1"/>
    </source>
</evidence>
<keyword evidence="2" id="KW-1185">Reference proteome</keyword>
<gene>
    <name evidence="1" type="ORF">BLNAU_3454</name>
</gene>
<evidence type="ECO:0000313" key="2">
    <source>
        <dbReference type="Proteomes" id="UP001281761"/>
    </source>
</evidence>
<sequence length="110" mass="12181">MAPTHFCGLSSDVGNALIADTDEQILGWPPNVQKWIALLGSSFSTRLSLAVTSSAVLSPHNSLHPCTMHCDLIIFPNLDFSTISETLLIYLVEIECTPHSYRYTAIHYLF</sequence>